<dbReference type="InterPro" id="IPR036691">
    <property type="entry name" value="Endo/exonu/phosph_ase_sf"/>
</dbReference>
<reference evidence="1 2" key="1">
    <citation type="journal article" date="2017" name="Nat. Commun.">
        <title>Genome assembly with in vitro proximity ligation data and whole-genome triplication in lettuce.</title>
        <authorList>
            <person name="Reyes-Chin-Wo S."/>
            <person name="Wang Z."/>
            <person name="Yang X."/>
            <person name="Kozik A."/>
            <person name="Arikit S."/>
            <person name="Song C."/>
            <person name="Xia L."/>
            <person name="Froenicke L."/>
            <person name="Lavelle D.O."/>
            <person name="Truco M.J."/>
            <person name="Xia R."/>
            <person name="Zhu S."/>
            <person name="Xu C."/>
            <person name="Xu H."/>
            <person name="Xu X."/>
            <person name="Cox K."/>
            <person name="Korf I."/>
            <person name="Meyers B.C."/>
            <person name="Michelmore R.W."/>
        </authorList>
    </citation>
    <scope>NUCLEOTIDE SEQUENCE [LARGE SCALE GENOMIC DNA]</scope>
    <source>
        <strain evidence="2">cv. Salinas</strain>
        <tissue evidence="1">Seedlings</tissue>
    </source>
</reference>
<proteinExistence type="predicted"/>
<dbReference type="EMBL" id="NBSK02000007">
    <property type="protein sequence ID" value="KAJ0197333.1"/>
    <property type="molecule type" value="Genomic_DNA"/>
</dbReference>
<evidence type="ECO:0000313" key="1">
    <source>
        <dbReference type="EMBL" id="KAJ0197333.1"/>
    </source>
</evidence>
<dbReference type="SUPFAM" id="SSF56219">
    <property type="entry name" value="DNase I-like"/>
    <property type="match status" value="1"/>
</dbReference>
<gene>
    <name evidence="1" type="ORF">LSAT_V11C700368880</name>
</gene>
<evidence type="ECO:0000313" key="2">
    <source>
        <dbReference type="Proteomes" id="UP000235145"/>
    </source>
</evidence>
<dbReference type="Proteomes" id="UP000235145">
    <property type="component" value="Unassembled WGS sequence"/>
</dbReference>
<comment type="caution">
    <text evidence="1">The sequence shown here is derived from an EMBL/GenBank/DDBJ whole genome shotgun (WGS) entry which is preliminary data.</text>
</comment>
<accession>A0A9R1V2Y9</accession>
<dbReference type="AlphaFoldDB" id="A0A9R1V2Y9"/>
<organism evidence="1 2">
    <name type="scientific">Lactuca sativa</name>
    <name type="common">Garden lettuce</name>
    <dbReference type="NCBI Taxonomy" id="4236"/>
    <lineage>
        <taxon>Eukaryota</taxon>
        <taxon>Viridiplantae</taxon>
        <taxon>Streptophyta</taxon>
        <taxon>Embryophyta</taxon>
        <taxon>Tracheophyta</taxon>
        <taxon>Spermatophyta</taxon>
        <taxon>Magnoliopsida</taxon>
        <taxon>eudicotyledons</taxon>
        <taxon>Gunneridae</taxon>
        <taxon>Pentapetalae</taxon>
        <taxon>asterids</taxon>
        <taxon>campanulids</taxon>
        <taxon>Asterales</taxon>
        <taxon>Asteraceae</taxon>
        <taxon>Cichorioideae</taxon>
        <taxon>Cichorieae</taxon>
        <taxon>Lactucinae</taxon>
        <taxon>Lactuca</taxon>
    </lineage>
</organism>
<dbReference type="PANTHER" id="PTHR33710:SF64">
    <property type="entry name" value="ENDONUCLEASE_EXONUCLEASE_PHOSPHATASE DOMAIN-CONTAINING PROTEIN"/>
    <property type="match status" value="1"/>
</dbReference>
<evidence type="ECO:0008006" key="3">
    <source>
        <dbReference type="Google" id="ProtNLM"/>
    </source>
</evidence>
<protein>
    <recommendedName>
        <fullName evidence="3">Endonuclease/exonuclease/phosphatase domain-containing protein</fullName>
    </recommendedName>
</protein>
<dbReference type="PANTHER" id="PTHR33710">
    <property type="entry name" value="BNAC02G09200D PROTEIN"/>
    <property type="match status" value="1"/>
</dbReference>
<dbReference type="Gene3D" id="3.60.10.10">
    <property type="entry name" value="Endonuclease/exonuclease/phosphatase"/>
    <property type="match status" value="1"/>
</dbReference>
<sequence length="296" mass="34054">MLLISGYAPQGAESKRQLWGEISQLIASFLGECVVMGNFNEVRDESKRLGSPLYPNPARNFNQFIDQADLVDIHLGGPRFTWSDRWGLKFSKLDHFLVFEDILRSFPHLIDLVLEKKIFQIITLVFFLEHRVVYGPSPFRLFHSWFELDGFDVVVRDSWSTVVDGMRQLAIRGVMIDGIWVDDPGRVKKEFQLFYQKLFSRNNGMCPTTDASIFSMLSEAQVHFLQTPFSHDEIKRAVWDCGSDKALGPDGFSFGFLKEYWDLISDDLVAFIQHFHSHCLIPKVCNASFFSVIPKV</sequence>
<name>A0A9R1V2Y9_LACSA</name>
<keyword evidence="2" id="KW-1185">Reference proteome</keyword>